<proteinExistence type="predicted"/>
<evidence type="ECO:0000313" key="3">
    <source>
        <dbReference type="WBParaSite" id="nRc.2.0.1.t03877-RA"/>
    </source>
</evidence>
<evidence type="ECO:0000256" key="1">
    <source>
        <dbReference type="SAM" id="Phobius"/>
    </source>
</evidence>
<protein>
    <submittedName>
        <fullName evidence="3">Uncharacterized protein</fullName>
    </submittedName>
</protein>
<dbReference type="AlphaFoldDB" id="A0A915HR79"/>
<name>A0A915HR79_ROMCU</name>
<evidence type="ECO:0000313" key="2">
    <source>
        <dbReference type="Proteomes" id="UP000887565"/>
    </source>
</evidence>
<accession>A0A915HR79</accession>
<dbReference type="WBParaSite" id="nRc.2.0.1.t03877-RA">
    <property type="protein sequence ID" value="nRc.2.0.1.t03877-RA"/>
    <property type="gene ID" value="nRc.2.0.1.g03877"/>
</dbReference>
<dbReference type="Proteomes" id="UP000887565">
    <property type="component" value="Unplaced"/>
</dbReference>
<reference evidence="3" key="1">
    <citation type="submission" date="2022-11" db="UniProtKB">
        <authorList>
            <consortium name="WormBaseParasite"/>
        </authorList>
    </citation>
    <scope>IDENTIFICATION</scope>
</reference>
<keyword evidence="1" id="KW-1133">Transmembrane helix</keyword>
<sequence length="74" mass="7654">MLLYKSFESMVTMMVSVGRGSRLLVIVAGVAVFLAIAVVVIAMRVMGIIMAIEMNGTSVARIAAVVGGIPSAGR</sequence>
<organism evidence="2 3">
    <name type="scientific">Romanomermis culicivorax</name>
    <name type="common">Nematode worm</name>
    <dbReference type="NCBI Taxonomy" id="13658"/>
    <lineage>
        <taxon>Eukaryota</taxon>
        <taxon>Metazoa</taxon>
        <taxon>Ecdysozoa</taxon>
        <taxon>Nematoda</taxon>
        <taxon>Enoplea</taxon>
        <taxon>Dorylaimia</taxon>
        <taxon>Mermithida</taxon>
        <taxon>Mermithoidea</taxon>
        <taxon>Mermithidae</taxon>
        <taxon>Romanomermis</taxon>
    </lineage>
</organism>
<feature type="transmembrane region" description="Helical" evidence="1">
    <location>
        <begin position="20"/>
        <end position="42"/>
    </location>
</feature>
<keyword evidence="1" id="KW-0472">Membrane</keyword>
<keyword evidence="1" id="KW-0812">Transmembrane</keyword>
<keyword evidence="2" id="KW-1185">Reference proteome</keyword>